<dbReference type="GO" id="GO:0016757">
    <property type="term" value="F:glycosyltransferase activity"/>
    <property type="evidence" value="ECO:0007669"/>
    <property type="project" value="UniProtKB-KW"/>
</dbReference>
<keyword evidence="3" id="KW-0328">Glycosyltransferase</keyword>
<gene>
    <name evidence="11" type="ORF">SAMN02194393_04494</name>
</gene>
<dbReference type="GO" id="GO:0005886">
    <property type="term" value="C:plasma membrane"/>
    <property type="evidence" value="ECO:0007669"/>
    <property type="project" value="UniProtKB-SubCell"/>
</dbReference>
<keyword evidence="12" id="KW-1185">Reference proteome</keyword>
<keyword evidence="2" id="KW-1003">Cell membrane</keyword>
<evidence type="ECO:0000313" key="12">
    <source>
        <dbReference type="Proteomes" id="UP000190285"/>
    </source>
</evidence>
<dbReference type="PANTHER" id="PTHR48090">
    <property type="entry name" value="UNDECAPRENYL-PHOSPHATE 4-DEOXY-4-FORMAMIDO-L-ARABINOSE TRANSFERASE-RELATED"/>
    <property type="match status" value="1"/>
</dbReference>
<dbReference type="Gene3D" id="3.90.550.10">
    <property type="entry name" value="Spore Coat Polysaccharide Biosynthesis Protein SpsA, Chain A"/>
    <property type="match status" value="1"/>
</dbReference>
<evidence type="ECO:0000256" key="4">
    <source>
        <dbReference type="ARBA" id="ARBA00022679"/>
    </source>
</evidence>
<feature type="transmembrane region" description="Helical" evidence="9">
    <location>
        <begin position="230"/>
        <end position="251"/>
    </location>
</feature>
<proteinExistence type="inferred from homology"/>
<dbReference type="EMBL" id="FUZT01000014">
    <property type="protein sequence ID" value="SKC86233.1"/>
    <property type="molecule type" value="Genomic_DNA"/>
</dbReference>
<evidence type="ECO:0000256" key="5">
    <source>
        <dbReference type="ARBA" id="ARBA00022692"/>
    </source>
</evidence>
<comment type="similarity">
    <text evidence="8">Belongs to the glycosyltransferase 2 family. GtrB subfamily.</text>
</comment>
<dbReference type="OrthoDB" id="9807778at2"/>
<dbReference type="InterPro" id="IPR029044">
    <property type="entry name" value="Nucleotide-diphossugar_trans"/>
</dbReference>
<dbReference type="Pfam" id="PF00535">
    <property type="entry name" value="Glycos_transf_2"/>
    <property type="match status" value="1"/>
</dbReference>
<sequence length="313" mass="36565">MNKKISILIPAYNEEDTIPIIYKRLKDVFKNINYEFEILFINDGSKDSSLNIMKNLRKKDKSVSYINLSRNYGKEIAMAAGFDYAMGDAVIIMDADLQDPPELIPKMISYWEEGYDDVYAKRRSRAGESWLKKKTSYYFYRILKKLSRVEIQEDTGDFRLLSRRAVEAIKKIKEQHRYTKGFFSWIGFKKKEILFDREPRAAGRTKWNYYKLIDLAIEGIISFSGAPLRVSTIIGFVMAMFSFLYMLYVIMKTLLFGDLVAGYPSLVSLILFISSIQFIILGVIGEYLGRVFNETKNRPLYFIEEYNDEKTMP</sequence>
<keyword evidence="4 11" id="KW-0808">Transferase</keyword>
<dbReference type="AlphaFoldDB" id="A0A1T5MDR5"/>
<dbReference type="FunFam" id="3.90.550.10:FF:000079">
    <property type="entry name" value="Probable glycosyl transferase"/>
    <property type="match status" value="1"/>
</dbReference>
<feature type="domain" description="Glycosyltransferase 2-like" evidence="10">
    <location>
        <begin position="6"/>
        <end position="168"/>
    </location>
</feature>
<dbReference type="CDD" id="cd04187">
    <property type="entry name" value="DPM1_like_bac"/>
    <property type="match status" value="1"/>
</dbReference>
<keyword evidence="6 9" id="KW-1133">Transmembrane helix</keyword>
<comment type="subcellular location">
    <subcellularLocation>
        <location evidence="1">Cell membrane</location>
        <topology evidence="1">Multi-pass membrane protein</topology>
    </subcellularLocation>
</comment>
<organism evidence="11 12">
    <name type="scientific">Maledivibacter halophilus</name>
    <dbReference type="NCBI Taxonomy" id="36842"/>
    <lineage>
        <taxon>Bacteria</taxon>
        <taxon>Bacillati</taxon>
        <taxon>Bacillota</taxon>
        <taxon>Clostridia</taxon>
        <taxon>Peptostreptococcales</taxon>
        <taxon>Caminicellaceae</taxon>
        <taxon>Maledivibacter</taxon>
    </lineage>
</organism>
<evidence type="ECO:0000313" key="11">
    <source>
        <dbReference type="EMBL" id="SKC86233.1"/>
    </source>
</evidence>
<dbReference type="Proteomes" id="UP000190285">
    <property type="component" value="Unassembled WGS sequence"/>
</dbReference>
<dbReference type="STRING" id="36842.SAMN02194393_04494"/>
<evidence type="ECO:0000256" key="8">
    <source>
        <dbReference type="ARBA" id="ARBA00038152"/>
    </source>
</evidence>
<evidence type="ECO:0000256" key="3">
    <source>
        <dbReference type="ARBA" id="ARBA00022676"/>
    </source>
</evidence>
<evidence type="ECO:0000256" key="2">
    <source>
        <dbReference type="ARBA" id="ARBA00022475"/>
    </source>
</evidence>
<keyword evidence="7 9" id="KW-0472">Membrane</keyword>
<evidence type="ECO:0000256" key="6">
    <source>
        <dbReference type="ARBA" id="ARBA00022989"/>
    </source>
</evidence>
<evidence type="ECO:0000256" key="1">
    <source>
        <dbReference type="ARBA" id="ARBA00004651"/>
    </source>
</evidence>
<accession>A0A1T5MDR5</accession>
<dbReference type="SUPFAM" id="SSF53448">
    <property type="entry name" value="Nucleotide-diphospho-sugar transferases"/>
    <property type="match status" value="1"/>
</dbReference>
<keyword evidence="5 9" id="KW-0812">Transmembrane</keyword>
<dbReference type="InterPro" id="IPR001173">
    <property type="entry name" value="Glyco_trans_2-like"/>
</dbReference>
<evidence type="ECO:0000256" key="9">
    <source>
        <dbReference type="SAM" id="Phobius"/>
    </source>
</evidence>
<evidence type="ECO:0000259" key="10">
    <source>
        <dbReference type="Pfam" id="PF00535"/>
    </source>
</evidence>
<reference evidence="11 12" key="1">
    <citation type="submission" date="2017-02" db="EMBL/GenBank/DDBJ databases">
        <authorList>
            <person name="Peterson S.W."/>
        </authorList>
    </citation>
    <scope>NUCLEOTIDE SEQUENCE [LARGE SCALE GENOMIC DNA]</scope>
    <source>
        <strain evidence="11 12">M1</strain>
    </source>
</reference>
<feature type="transmembrane region" description="Helical" evidence="9">
    <location>
        <begin position="263"/>
        <end position="288"/>
    </location>
</feature>
<dbReference type="PANTHER" id="PTHR48090:SF8">
    <property type="entry name" value="GLYCOSYLTRANSFERASE CSBB-RELATED"/>
    <property type="match status" value="1"/>
</dbReference>
<name>A0A1T5MDR5_9FIRM</name>
<dbReference type="InterPro" id="IPR050256">
    <property type="entry name" value="Glycosyltransferase_2"/>
</dbReference>
<evidence type="ECO:0000256" key="7">
    <source>
        <dbReference type="ARBA" id="ARBA00023136"/>
    </source>
</evidence>
<protein>
    <submittedName>
        <fullName evidence="11">Glycosyltransferase involved in cell wall bisynthesis</fullName>
    </submittedName>
</protein>
<dbReference type="RefSeq" id="WP_079494857.1">
    <property type="nucleotide sequence ID" value="NZ_FUZT01000014.1"/>
</dbReference>